<proteinExistence type="inferred from homology"/>
<dbReference type="InterPro" id="IPR001509">
    <property type="entry name" value="Epimerase_deHydtase"/>
</dbReference>
<evidence type="ECO:0000313" key="5">
    <source>
        <dbReference type="Proteomes" id="UP000235703"/>
    </source>
</evidence>
<dbReference type="AlphaFoldDB" id="A0A2N6PKP9"/>
<evidence type="ECO:0000259" key="3">
    <source>
        <dbReference type="Pfam" id="PF01370"/>
    </source>
</evidence>
<dbReference type="InterPro" id="IPR036291">
    <property type="entry name" value="NAD(P)-bd_dom_sf"/>
</dbReference>
<dbReference type="Pfam" id="PF01370">
    <property type="entry name" value="Epimerase"/>
    <property type="match status" value="1"/>
</dbReference>
<sequence length="429" mass="47124">MKTVVCGGDGFCGWPTALHLSARGHDVVILDNLSRRAIDEELGAESLTPIASIEERLDAWEELTGKRIGFAQIDLAQDYEAVLRLLGEYAPDTVIHFAEQRAAPYSMKSPAHKRYTVDNNVNATHNLLTAIVENGSDIHLVHLGTMGVYGYGTAGMEIPEGYLDVQVTADKDAEGRPCEPYQVEQQILYPTNPGSIYHMTKVLDQHLFAYYAKNDALRITDLHQGIIWGTNTAETKLDERLVNRFDYDGDYGTVLNRFLMQSAVGYPLTVHGTGGQTRAFIHIQDMVRCVEIAVDNPPEAGERVKIFNQLTETHRVRELAELICSITGARLENVPNPRHESAENDLHASNATFLALGLKPTTLSDGLLMEVNETAKRYAHRADLSKIPASSVWTKHQQPGVPTVPADTSGLADAQARGDHDETAAVSGS</sequence>
<evidence type="ECO:0000256" key="1">
    <source>
        <dbReference type="ARBA" id="ARBA00007637"/>
    </source>
</evidence>
<dbReference type="Gene3D" id="3.90.25.10">
    <property type="entry name" value="UDP-galactose 4-epimerase, domain 1"/>
    <property type="match status" value="1"/>
</dbReference>
<protein>
    <submittedName>
        <fullName evidence="4">NAD-dependent dehydratase</fullName>
    </submittedName>
</protein>
<comment type="caution">
    <text evidence="4">The sequence shown here is derived from an EMBL/GenBank/DDBJ whole genome shotgun (WGS) entry which is preliminary data.</text>
</comment>
<dbReference type="SUPFAM" id="SSF51735">
    <property type="entry name" value="NAD(P)-binding Rossmann-fold domains"/>
    <property type="match status" value="1"/>
</dbReference>
<reference evidence="4 5" key="1">
    <citation type="submission" date="2017-09" db="EMBL/GenBank/DDBJ databases">
        <title>Bacterial strain isolated from the female urinary microbiota.</title>
        <authorList>
            <person name="Thomas-White K."/>
            <person name="Kumar N."/>
            <person name="Forster S."/>
            <person name="Putonti C."/>
            <person name="Lawley T."/>
            <person name="Wolfe A.J."/>
        </authorList>
    </citation>
    <scope>NUCLEOTIDE SEQUENCE [LARGE SCALE GENOMIC DNA]</scope>
    <source>
        <strain evidence="4 5">UMB0680</strain>
    </source>
</reference>
<accession>A0A2N6PKP9</accession>
<feature type="region of interest" description="Disordered" evidence="2">
    <location>
        <begin position="390"/>
        <end position="429"/>
    </location>
</feature>
<dbReference type="RefSeq" id="WP_102160117.1">
    <property type="nucleotide sequence ID" value="NZ_PNFZ01000001.1"/>
</dbReference>
<gene>
    <name evidence="4" type="ORF">CJ198_01545</name>
</gene>
<dbReference type="PANTHER" id="PTHR43000">
    <property type="entry name" value="DTDP-D-GLUCOSE 4,6-DEHYDRATASE-RELATED"/>
    <property type="match status" value="1"/>
</dbReference>
<dbReference type="Proteomes" id="UP000235703">
    <property type="component" value="Unassembled WGS sequence"/>
</dbReference>
<name>A0A2N6PKP9_9MICO</name>
<dbReference type="EMBL" id="PNFZ01000001">
    <property type="protein sequence ID" value="PMB99248.1"/>
    <property type="molecule type" value="Genomic_DNA"/>
</dbReference>
<comment type="similarity">
    <text evidence="1">Belongs to the NAD(P)-dependent epimerase/dehydratase family.</text>
</comment>
<evidence type="ECO:0000313" key="4">
    <source>
        <dbReference type="EMBL" id="PMB99248.1"/>
    </source>
</evidence>
<feature type="domain" description="NAD-dependent epimerase/dehydratase" evidence="3">
    <location>
        <begin position="4"/>
        <end position="300"/>
    </location>
</feature>
<keyword evidence="5" id="KW-1185">Reference proteome</keyword>
<organism evidence="4 5">
    <name type="scientific">Brevibacterium luteolum</name>
    <dbReference type="NCBI Taxonomy" id="199591"/>
    <lineage>
        <taxon>Bacteria</taxon>
        <taxon>Bacillati</taxon>
        <taxon>Actinomycetota</taxon>
        <taxon>Actinomycetes</taxon>
        <taxon>Micrococcales</taxon>
        <taxon>Brevibacteriaceae</taxon>
        <taxon>Brevibacterium</taxon>
    </lineage>
</organism>
<dbReference type="OrthoDB" id="9801785at2"/>
<dbReference type="Gene3D" id="3.40.50.720">
    <property type="entry name" value="NAD(P)-binding Rossmann-like Domain"/>
    <property type="match status" value="1"/>
</dbReference>
<evidence type="ECO:0000256" key="2">
    <source>
        <dbReference type="SAM" id="MobiDB-lite"/>
    </source>
</evidence>